<feature type="region of interest" description="Disordered" evidence="1">
    <location>
        <begin position="16"/>
        <end position="44"/>
    </location>
</feature>
<dbReference type="EMBL" id="JAGSGD010000002">
    <property type="protein sequence ID" value="MBR7621578.1"/>
    <property type="molecule type" value="Genomic_DNA"/>
</dbReference>
<organism evidence="2 3">
    <name type="scientific">Phenylobacterium glaciei</name>
    <dbReference type="NCBI Taxonomy" id="2803784"/>
    <lineage>
        <taxon>Bacteria</taxon>
        <taxon>Pseudomonadati</taxon>
        <taxon>Pseudomonadota</taxon>
        <taxon>Alphaproteobacteria</taxon>
        <taxon>Caulobacterales</taxon>
        <taxon>Caulobacteraceae</taxon>
        <taxon>Phenylobacterium</taxon>
    </lineage>
</organism>
<feature type="compositionally biased region" description="Basic and acidic residues" evidence="1">
    <location>
        <begin position="16"/>
        <end position="41"/>
    </location>
</feature>
<evidence type="ECO:0000256" key="1">
    <source>
        <dbReference type="SAM" id="MobiDB-lite"/>
    </source>
</evidence>
<evidence type="ECO:0000313" key="2">
    <source>
        <dbReference type="EMBL" id="MBR7621578.1"/>
    </source>
</evidence>
<dbReference type="RefSeq" id="WP_215343095.1">
    <property type="nucleotide sequence ID" value="NZ_JAGSGD010000002.1"/>
</dbReference>
<dbReference type="Proteomes" id="UP000622580">
    <property type="component" value="Unassembled WGS sequence"/>
</dbReference>
<proteinExistence type="predicted"/>
<comment type="caution">
    <text evidence="2">The sequence shown here is derived from an EMBL/GenBank/DDBJ whole genome shotgun (WGS) entry which is preliminary data.</text>
</comment>
<gene>
    <name evidence="2" type="ORF">JKL49_19455</name>
</gene>
<reference evidence="2" key="1">
    <citation type="submission" date="2021-04" db="EMBL/GenBank/DDBJ databases">
        <title>Draft genome assembly of strain Phenylobacterium sp. 20VBR1 using MiniION and Illumina platforms.</title>
        <authorList>
            <person name="Thomas F.A."/>
            <person name="Krishnan K.P."/>
            <person name="Sinha R.K."/>
        </authorList>
    </citation>
    <scope>NUCLEOTIDE SEQUENCE</scope>
    <source>
        <strain evidence="2">20VBR1</strain>
    </source>
</reference>
<evidence type="ECO:0000313" key="3">
    <source>
        <dbReference type="Proteomes" id="UP000622580"/>
    </source>
</evidence>
<protein>
    <submittedName>
        <fullName evidence="2">Uncharacterized protein</fullName>
    </submittedName>
</protein>
<sequence length="336" mass="36756">MSGQAAKTVIATMNRIDRATKRTLRERERKERPAARAKKPDTTAANAAKYEKLVENLTRAHCIKYVRKDWTTIASLGLVEPAPRTHTKEQIARKKLARYEPGLIDALFGLGADRRRALAEAVLSAAKEDADLYNRGKRAAEAHNLDVNLASSVLAMDLGAIEQTLRINLDLEAITPALEGFAITMPATGRIIVYLDALELDAIPDEAIIAVDNERAGYAALPFSNIQEMHISNVCSISLRIGTEVLSVVGGEAVEVVTRVHLPGRTGEYEQHPVLYVRLPHAALSRMDLTRLEPVSCITALGGRLDWDGSRGFAPIRIDDLRLTDPTAAEASRKVA</sequence>
<accession>A0A941D7J6</accession>
<dbReference type="AlphaFoldDB" id="A0A941D7J6"/>
<name>A0A941D7J6_9CAUL</name>
<keyword evidence="3" id="KW-1185">Reference proteome</keyword>